<evidence type="ECO:0000313" key="2">
    <source>
        <dbReference type="EMBL" id="PSC73452.1"/>
    </source>
</evidence>
<evidence type="ECO:0000256" key="1">
    <source>
        <dbReference type="SAM" id="SignalP"/>
    </source>
</evidence>
<dbReference type="AlphaFoldDB" id="A0A2P6VH88"/>
<gene>
    <name evidence="2" type="ORF">C2E20_3428</name>
</gene>
<feature type="chain" id="PRO_5015110280" evidence="1">
    <location>
        <begin position="27"/>
        <end position="559"/>
    </location>
</feature>
<organism evidence="2 3">
    <name type="scientific">Micractinium conductrix</name>
    <dbReference type="NCBI Taxonomy" id="554055"/>
    <lineage>
        <taxon>Eukaryota</taxon>
        <taxon>Viridiplantae</taxon>
        <taxon>Chlorophyta</taxon>
        <taxon>core chlorophytes</taxon>
        <taxon>Trebouxiophyceae</taxon>
        <taxon>Chlorellales</taxon>
        <taxon>Chlorellaceae</taxon>
        <taxon>Chlorella clade</taxon>
        <taxon>Micractinium</taxon>
    </lineage>
</organism>
<protein>
    <submittedName>
        <fullName evidence="2">ISH9-type transposase ISHwa3</fullName>
    </submittedName>
</protein>
<comment type="caution">
    <text evidence="2">The sequence shown here is derived from an EMBL/GenBank/DDBJ whole genome shotgun (WGS) entry which is preliminary data.</text>
</comment>
<accession>A0A2P6VH88</accession>
<evidence type="ECO:0000313" key="3">
    <source>
        <dbReference type="Proteomes" id="UP000239649"/>
    </source>
</evidence>
<dbReference type="PROSITE" id="PS51257">
    <property type="entry name" value="PROKAR_LIPOPROTEIN"/>
    <property type="match status" value="1"/>
</dbReference>
<keyword evidence="3" id="KW-1185">Reference proteome</keyword>
<feature type="signal peptide" evidence="1">
    <location>
        <begin position="1"/>
        <end position="26"/>
    </location>
</feature>
<keyword evidence="1" id="KW-0732">Signal</keyword>
<dbReference type="Proteomes" id="UP000239649">
    <property type="component" value="Unassembled WGS sequence"/>
</dbReference>
<proteinExistence type="predicted"/>
<name>A0A2P6VH88_9CHLO</name>
<sequence>MLDGKSSRPTPALLLLLFAACLLAAALPAVHRGVTVPLLRTLVPSAAVKAATEPPAPVMPTATGTVLPTAFGSVQRYSLPCQLPAAGGGNGSVPGVLHIYLKALRWPQPRSGGDGPCPAHHLRLRGFVAFEFINRPPGWRAPYLFHNPPEVGRTLRLMLRGSGSSAASGGGGGGGAWRRRVPLEFLLKECEYRVREPGFDYQECLVEERRKLYSSWPSPQSAFDLGHVSLDLGPDPPLDLEIGVDGWPRWLTLAPQLAAALAAPPGRPVGGGASASASAPPLYQAMPYLRTLAIDHVALLLARSWEYHVPLGVAGLLMYVQPHWAAALAAQPLVRELTASGRVALVLWEGFAGYDGWIDYDLQVVEAHATLSLWGEGVLVLVQDPDEYLVPTTVGATLPDLLRPGTGCLAQLRTECRFLARRDIFPPAAAASGAVDEPQLWRTPGRHPLLRYGSAKYRPQPKSLVDPAATLPVDVHVTSACVGADTVLTPGNDASPDGDLRSACAQRQACDWVHPGCAWLAHVQNMVTQRVDVAAANLTDIWPAGWLWPLLGGGAGDGS</sequence>
<dbReference type="OrthoDB" id="531635at2759"/>
<dbReference type="EMBL" id="LHPF02000007">
    <property type="protein sequence ID" value="PSC73452.1"/>
    <property type="molecule type" value="Genomic_DNA"/>
</dbReference>
<reference evidence="2 3" key="1">
    <citation type="journal article" date="2018" name="Plant J.">
        <title>Genome sequences of Chlorella sorokiniana UTEX 1602 and Micractinium conductrix SAG 241.80: implications to maltose excretion by a green alga.</title>
        <authorList>
            <person name="Arriola M.B."/>
            <person name="Velmurugan N."/>
            <person name="Zhang Y."/>
            <person name="Plunkett M.H."/>
            <person name="Hondzo H."/>
            <person name="Barney B.M."/>
        </authorList>
    </citation>
    <scope>NUCLEOTIDE SEQUENCE [LARGE SCALE GENOMIC DNA]</scope>
    <source>
        <strain evidence="2 3">SAG 241.80</strain>
    </source>
</reference>